<keyword evidence="7" id="KW-0274">FAD</keyword>
<evidence type="ECO:0000256" key="3">
    <source>
        <dbReference type="ARBA" id="ARBA00016337"/>
    </source>
</evidence>
<name>X1ICC7_9ZZZZ</name>
<accession>X1ICC7</accession>
<evidence type="ECO:0000256" key="6">
    <source>
        <dbReference type="ARBA" id="ARBA00022723"/>
    </source>
</evidence>
<evidence type="ECO:0000256" key="4">
    <source>
        <dbReference type="ARBA" id="ARBA00022630"/>
    </source>
</evidence>
<reference evidence="11" key="1">
    <citation type="journal article" date="2014" name="Front. Microbiol.">
        <title>High frequency of phylogenetically diverse reductive dehalogenase-homologous genes in deep subseafloor sedimentary metagenomes.</title>
        <authorList>
            <person name="Kawai M."/>
            <person name="Futagami T."/>
            <person name="Toyoda A."/>
            <person name="Takaki Y."/>
            <person name="Nishi S."/>
            <person name="Hori S."/>
            <person name="Arai W."/>
            <person name="Tsubouchi T."/>
            <person name="Morono Y."/>
            <person name="Uchiyama I."/>
            <person name="Ito T."/>
            <person name="Fujiyama A."/>
            <person name="Inagaki F."/>
            <person name="Takami H."/>
        </authorList>
    </citation>
    <scope>NUCLEOTIDE SEQUENCE</scope>
    <source>
        <strain evidence="11">Expedition CK06-06</strain>
    </source>
</reference>
<protein>
    <recommendedName>
        <fullName evidence="3">FAD:protein FMN transferase</fullName>
        <ecNumber evidence="2">2.7.1.180</ecNumber>
    </recommendedName>
    <alternativeName>
        <fullName evidence="9">Flavin transferase</fullName>
    </alternativeName>
</protein>
<evidence type="ECO:0000256" key="10">
    <source>
        <dbReference type="ARBA" id="ARBA00048540"/>
    </source>
</evidence>
<dbReference type="PANTHER" id="PTHR30040:SF2">
    <property type="entry name" value="FAD:PROTEIN FMN TRANSFERASE"/>
    <property type="match status" value="1"/>
</dbReference>
<keyword evidence="8" id="KW-0460">Magnesium</keyword>
<dbReference type="Pfam" id="PF02424">
    <property type="entry name" value="ApbE"/>
    <property type="match status" value="1"/>
</dbReference>
<comment type="catalytic activity">
    <reaction evidence="10">
        <text>L-threonyl-[protein] + FAD = FMN-L-threonyl-[protein] + AMP + H(+)</text>
        <dbReference type="Rhea" id="RHEA:36847"/>
        <dbReference type="Rhea" id="RHEA-COMP:11060"/>
        <dbReference type="Rhea" id="RHEA-COMP:11061"/>
        <dbReference type="ChEBI" id="CHEBI:15378"/>
        <dbReference type="ChEBI" id="CHEBI:30013"/>
        <dbReference type="ChEBI" id="CHEBI:57692"/>
        <dbReference type="ChEBI" id="CHEBI:74257"/>
        <dbReference type="ChEBI" id="CHEBI:456215"/>
        <dbReference type="EC" id="2.7.1.180"/>
    </reaction>
</comment>
<dbReference type="InterPro" id="IPR024932">
    <property type="entry name" value="ApbE"/>
</dbReference>
<keyword evidence="5" id="KW-0808">Transferase</keyword>
<dbReference type="SUPFAM" id="SSF143631">
    <property type="entry name" value="ApbE-like"/>
    <property type="match status" value="1"/>
</dbReference>
<dbReference type="EC" id="2.7.1.180" evidence="2"/>
<sequence length="122" mass="13205">WRIGLQHPRKRDEYVRIFELTDCAVATSGDYERFFVHEGVRYAHIIDARTGWPVGNGVESATVLAPTATQADALSTSIFVLGAEEGLELIRGYGGVSAMIITADPGDPLGAVFHCTPDLAEE</sequence>
<gene>
    <name evidence="11" type="ORF">S03H2_62741</name>
</gene>
<feature type="non-terminal residue" evidence="11">
    <location>
        <position position="1"/>
    </location>
</feature>
<evidence type="ECO:0000256" key="1">
    <source>
        <dbReference type="ARBA" id="ARBA00001946"/>
    </source>
</evidence>
<evidence type="ECO:0000256" key="9">
    <source>
        <dbReference type="ARBA" id="ARBA00031306"/>
    </source>
</evidence>
<dbReference type="AlphaFoldDB" id="X1ICC7"/>
<organism evidence="11">
    <name type="scientific">marine sediment metagenome</name>
    <dbReference type="NCBI Taxonomy" id="412755"/>
    <lineage>
        <taxon>unclassified sequences</taxon>
        <taxon>metagenomes</taxon>
        <taxon>ecological metagenomes</taxon>
    </lineage>
</organism>
<dbReference type="GO" id="GO:0016740">
    <property type="term" value="F:transferase activity"/>
    <property type="evidence" value="ECO:0007669"/>
    <property type="project" value="UniProtKB-KW"/>
</dbReference>
<evidence type="ECO:0000256" key="2">
    <source>
        <dbReference type="ARBA" id="ARBA00011955"/>
    </source>
</evidence>
<evidence type="ECO:0000313" key="11">
    <source>
        <dbReference type="EMBL" id="GAH79347.1"/>
    </source>
</evidence>
<evidence type="ECO:0000256" key="8">
    <source>
        <dbReference type="ARBA" id="ARBA00022842"/>
    </source>
</evidence>
<dbReference type="GO" id="GO:0046872">
    <property type="term" value="F:metal ion binding"/>
    <property type="evidence" value="ECO:0007669"/>
    <property type="project" value="UniProtKB-KW"/>
</dbReference>
<dbReference type="PANTHER" id="PTHR30040">
    <property type="entry name" value="THIAMINE BIOSYNTHESIS LIPOPROTEIN APBE"/>
    <property type="match status" value="1"/>
</dbReference>
<proteinExistence type="predicted"/>
<dbReference type="EMBL" id="BARU01040599">
    <property type="protein sequence ID" value="GAH79347.1"/>
    <property type="molecule type" value="Genomic_DNA"/>
</dbReference>
<comment type="cofactor">
    <cofactor evidence="1">
        <name>Mg(2+)</name>
        <dbReference type="ChEBI" id="CHEBI:18420"/>
    </cofactor>
</comment>
<comment type="caution">
    <text evidence="11">The sequence shown here is derived from an EMBL/GenBank/DDBJ whole genome shotgun (WGS) entry which is preliminary data.</text>
</comment>
<evidence type="ECO:0000256" key="7">
    <source>
        <dbReference type="ARBA" id="ARBA00022827"/>
    </source>
</evidence>
<dbReference type="InterPro" id="IPR003374">
    <property type="entry name" value="ApbE-like_sf"/>
</dbReference>
<keyword evidence="6" id="KW-0479">Metal-binding</keyword>
<keyword evidence="4" id="KW-0285">Flavoprotein</keyword>
<dbReference type="Gene3D" id="3.10.520.10">
    <property type="entry name" value="ApbE-like domains"/>
    <property type="match status" value="1"/>
</dbReference>
<evidence type="ECO:0000256" key="5">
    <source>
        <dbReference type="ARBA" id="ARBA00022679"/>
    </source>
</evidence>